<dbReference type="InterPro" id="IPR037187">
    <property type="entry name" value="DnaK_N"/>
</dbReference>
<dbReference type="PANTHER" id="PTHR33823:SF4">
    <property type="entry name" value="GENERAL STRESS PROTEIN 16O"/>
    <property type="match status" value="1"/>
</dbReference>
<dbReference type="PATRIC" id="fig|162209.4.peg.1070"/>
<dbReference type="Gene3D" id="1.20.120.910">
    <property type="entry name" value="DksA, coiled-coil domain"/>
    <property type="match status" value="1"/>
</dbReference>
<protein>
    <submittedName>
        <fullName evidence="1">Molecular chaperone DnaK</fullName>
    </submittedName>
</protein>
<name>A0A0U2W7L3_9BACL</name>
<evidence type="ECO:0000313" key="2">
    <source>
        <dbReference type="Proteomes" id="UP000061660"/>
    </source>
</evidence>
<proteinExistence type="predicted"/>
<dbReference type="STRING" id="162209.IJ22_10040"/>
<dbReference type="OrthoDB" id="9811543at2"/>
<dbReference type="InterPro" id="IPR014240">
    <property type="entry name" value="YteA"/>
</dbReference>
<dbReference type="PROSITE" id="PS51128">
    <property type="entry name" value="ZF_DKSA_2"/>
    <property type="match status" value="1"/>
</dbReference>
<gene>
    <name evidence="1" type="ORF">IJ22_10040</name>
</gene>
<dbReference type="SUPFAM" id="SSF57716">
    <property type="entry name" value="Glucocorticoid receptor-like (DNA-binding domain)"/>
    <property type="match status" value="1"/>
</dbReference>
<sequence length="254" mass="28445">MTSGPVPSHSLTAQQLQELTNTLREEKHWLEEHLQDGEHFGLGDEMRVQTGDLSTNDNHPADLGTEMFERGKDIALLENAERHLSDIKEALQRIQDGTYGVCRTCGAPIPFERLQAVPTAAYCVDHVPDPHASDRRPAEEELLAPPFGRTSLDELSKQNSFDGEDAWQILESWGSSNSPAMAENPNEADSYNEMEIEADEAVGYVEPFESFLATDMYGQHVTVVRNKAYKDYMRSGEGYGLLEPDRTLEDEDKS</sequence>
<dbReference type="Pfam" id="PF01258">
    <property type="entry name" value="zf-dskA_traR"/>
    <property type="match status" value="1"/>
</dbReference>
<dbReference type="EMBL" id="CP013652">
    <property type="protein sequence ID" value="ALS21386.1"/>
    <property type="molecule type" value="Genomic_DNA"/>
</dbReference>
<accession>A0A0U2W7L3</accession>
<dbReference type="Proteomes" id="UP000061660">
    <property type="component" value="Chromosome"/>
</dbReference>
<keyword evidence="2" id="KW-1185">Reference proteome</keyword>
<dbReference type="AlphaFoldDB" id="A0A0U2W7L3"/>
<dbReference type="InterPro" id="IPR000962">
    <property type="entry name" value="Znf_DskA_TraR"/>
</dbReference>
<dbReference type="SUPFAM" id="SSF109635">
    <property type="entry name" value="DnaK suppressor protein DksA, alpha-hairpin domain"/>
    <property type="match status" value="1"/>
</dbReference>
<dbReference type="RefSeq" id="WP_062407677.1">
    <property type="nucleotide sequence ID" value="NZ_CP013652.1"/>
</dbReference>
<dbReference type="KEGG" id="pnp:IJ22_10040"/>
<dbReference type="NCBIfam" id="TIGR02890">
    <property type="entry name" value="bacill_yteA"/>
    <property type="match status" value="1"/>
</dbReference>
<dbReference type="GO" id="GO:0008270">
    <property type="term" value="F:zinc ion binding"/>
    <property type="evidence" value="ECO:0007669"/>
    <property type="project" value="InterPro"/>
</dbReference>
<evidence type="ECO:0000313" key="1">
    <source>
        <dbReference type="EMBL" id="ALS21386.1"/>
    </source>
</evidence>
<organism evidence="1 2">
    <name type="scientific">Paenibacillus naphthalenovorans</name>
    <dbReference type="NCBI Taxonomy" id="162209"/>
    <lineage>
        <taxon>Bacteria</taxon>
        <taxon>Bacillati</taxon>
        <taxon>Bacillota</taxon>
        <taxon>Bacilli</taxon>
        <taxon>Bacillales</taxon>
        <taxon>Paenibacillaceae</taxon>
        <taxon>Paenibacillus</taxon>
    </lineage>
</organism>
<reference evidence="1 2" key="2">
    <citation type="journal article" date="2016" name="Genome Announc.">
        <title>Complete Genome Sequences of Two Interactive Moderate Thermophiles, Paenibacillus napthalenovorans 32O-Y and Paenibacillus sp. 32O-W.</title>
        <authorList>
            <person name="Butler R.R.III."/>
            <person name="Wang J."/>
            <person name="Stark B.C."/>
            <person name="Pombert J.F."/>
        </authorList>
    </citation>
    <scope>NUCLEOTIDE SEQUENCE [LARGE SCALE GENOMIC DNA]</scope>
    <source>
        <strain evidence="1 2">32O-Y</strain>
    </source>
</reference>
<dbReference type="PANTHER" id="PTHR33823">
    <property type="entry name" value="RNA POLYMERASE-BINDING TRANSCRIPTION FACTOR DKSA-RELATED"/>
    <property type="match status" value="1"/>
</dbReference>
<reference evidence="2" key="1">
    <citation type="submission" date="2015-12" db="EMBL/GenBank/DDBJ databases">
        <title>Complete genome sequences of two moderately thermophilic Paenibacillus species.</title>
        <authorList>
            <person name="Butler R.III."/>
            <person name="Wang J."/>
            <person name="Stark B.C."/>
            <person name="Pombert J.-F."/>
        </authorList>
    </citation>
    <scope>NUCLEOTIDE SEQUENCE [LARGE SCALE GENOMIC DNA]</scope>
    <source>
        <strain evidence="2">32O-Y</strain>
    </source>
</reference>